<keyword evidence="7 15" id="KW-0507">mRNA processing</keyword>
<dbReference type="GO" id="GO:0003725">
    <property type="term" value="F:double-stranded RNA binding"/>
    <property type="evidence" value="ECO:0007669"/>
    <property type="project" value="TreeGrafter"/>
</dbReference>
<accession>A0AAQ3L5I4</accession>
<dbReference type="GO" id="GO:0042802">
    <property type="term" value="F:identical protein binding"/>
    <property type="evidence" value="ECO:0007669"/>
    <property type="project" value="UniProtKB-ARBA"/>
</dbReference>
<reference evidence="19 20" key="1">
    <citation type="submission" date="2023-10" db="EMBL/GenBank/DDBJ databases">
        <title>Rubellicoccus peritrichatus gen. nov., sp. nov., isolated from an algae of coral reef tank.</title>
        <authorList>
            <person name="Luo J."/>
        </authorList>
    </citation>
    <scope>NUCLEOTIDE SEQUENCE [LARGE SCALE GENOMIC DNA]</scope>
    <source>
        <strain evidence="19 20">CR14</strain>
    </source>
</reference>
<keyword evidence="13 15" id="KW-0460">Magnesium</keyword>
<dbReference type="SUPFAM" id="SSF69065">
    <property type="entry name" value="RNase III domain-like"/>
    <property type="match status" value="1"/>
</dbReference>
<dbReference type="AlphaFoldDB" id="A0AAQ3L5I4"/>
<evidence type="ECO:0000256" key="7">
    <source>
        <dbReference type="ARBA" id="ARBA00022664"/>
    </source>
</evidence>
<dbReference type="PROSITE" id="PS00517">
    <property type="entry name" value="RNASE_3_1"/>
    <property type="match status" value="1"/>
</dbReference>
<evidence type="ECO:0000256" key="6">
    <source>
        <dbReference type="ARBA" id="ARBA00022552"/>
    </source>
</evidence>
<dbReference type="GO" id="GO:0006397">
    <property type="term" value="P:mRNA processing"/>
    <property type="evidence" value="ECO:0007669"/>
    <property type="project" value="UniProtKB-UniRule"/>
</dbReference>
<evidence type="ECO:0000256" key="1">
    <source>
        <dbReference type="ARBA" id="ARBA00000109"/>
    </source>
</evidence>
<comment type="subunit">
    <text evidence="4 15">Homodimer.</text>
</comment>
<feature type="active site" evidence="15">
    <location>
        <position position="52"/>
    </location>
</feature>
<keyword evidence="10 15" id="KW-0479">Metal-binding</keyword>
<feature type="domain" description="DRBM" evidence="17">
    <location>
        <begin position="162"/>
        <end position="232"/>
    </location>
</feature>
<dbReference type="Proteomes" id="UP001304300">
    <property type="component" value="Chromosome"/>
</dbReference>
<keyword evidence="15" id="KW-0699">rRNA-binding</keyword>
<evidence type="ECO:0000256" key="2">
    <source>
        <dbReference type="ARBA" id="ARBA00004496"/>
    </source>
</evidence>
<keyword evidence="20" id="KW-1185">Reference proteome</keyword>
<dbReference type="EC" id="3.1.26.3" evidence="15"/>
<evidence type="ECO:0000256" key="5">
    <source>
        <dbReference type="ARBA" id="ARBA00022490"/>
    </source>
</evidence>
<dbReference type="GO" id="GO:0019843">
    <property type="term" value="F:rRNA binding"/>
    <property type="evidence" value="ECO:0007669"/>
    <property type="project" value="UniProtKB-KW"/>
</dbReference>
<dbReference type="Gene3D" id="1.10.1520.10">
    <property type="entry name" value="Ribonuclease III domain"/>
    <property type="match status" value="1"/>
</dbReference>
<evidence type="ECO:0000256" key="9">
    <source>
        <dbReference type="ARBA" id="ARBA00022722"/>
    </source>
</evidence>
<keyword evidence="6 15" id="KW-0698">rRNA processing</keyword>
<evidence type="ECO:0000256" key="13">
    <source>
        <dbReference type="ARBA" id="ARBA00022842"/>
    </source>
</evidence>
<evidence type="ECO:0000313" key="20">
    <source>
        <dbReference type="Proteomes" id="UP001304300"/>
    </source>
</evidence>
<evidence type="ECO:0000313" key="19">
    <source>
        <dbReference type="EMBL" id="WOO39261.1"/>
    </source>
</evidence>
<dbReference type="HAMAP" id="MF_00104">
    <property type="entry name" value="RNase_III"/>
    <property type="match status" value="1"/>
</dbReference>
<comment type="cofactor">
    <cofactor evidence="15">
        <name>Mg(2+)</name>
        <dbReference type="ChEBI" id="CHEBI:18420"/>
    </cofactor>
</comment>
<dbReference type="CDD" id="cd00593">
    <property type="entry name" value="RIBOc"/>
    <property type="match status" value="1"/>
</dbReference>
<dbReference type="InterPro" id="IPR011907">
    <property type="entry name" value="RNase_III"/>
</dbReference>
<name>A0AAQ3L5I4_9BACT</name>
<evidence type="ECO:0000256" key="14">
    <source>
        <dbReference type="ARBA" id="ARBA00022884"/>
    </source>
</evidence>
<evidence type="ECO:0000256" key="15">
    <source>
        <dbReference type="HAMAP-Rule" id="MF_00104"/>
    </source>
</evidence>
<dbReference type="Pfam" id="PF14622">
    <property type="entry name" value="Ribonucleas_3_3"/>
    <property type="match status" value="1"/>
</dbReference>
<dbReference type="SUPFAM" id="SSF54768">
    <property type="entry name" value="dsRNA-binding domain-like"/>
    <property type="match status" value="1"/>
</dbReference>
<feature type="binding site" evidence="15">
    <location>
        <position position="121"/>
    </location>
    <ligand>
        <name>Mg(2+)</name>
        <dbReference type="ChEBI" id="CHEBI:18420"/>
    </ligand>
</feature>
<feature type="domain" description="RNase III" evidence="18">
    <location>
        <begin position="6"/>
        <end position="135"/>
    </location>
</feature>
<dbReference type="Gene3D" id="3.30.160.20">
    <property type="match status" value="1"/>
</dbReference>
<gene>
    <name evidence="15 19" type="primary">rnc</name>
    <name evidence="19" type="ORF">RZN69_11610</name>
</gene>
<dbReference type="GO" id="GO:0046872">
    <property type="term" value="F:metal ion binding"/>
    <property type="evidence" value="ECO:0007669"/>
    <property type="project" value="UniProtKB-KW"/>
</dbReference>
<dbReference type="KEGG" id="puo:RZN69_11610"/>
<comment type="similarity">
    <text evidence="3">Belongs to the ribonuclease III family.</text>
</comment>
<comment type="function">
    <text evidence="15">Digests double-stranded RNA. Involved in the processing of primary rRNA transcript to yield the immediate precursors to the large and small rRNAs (23S and 16S). Processes some mRNAs, and tRNAs when they are encoded in the rRNA operon. Processes pre-crRNA and tracrRNA of type II CRISPR loci if present in the organism.</text>
</comment>
<evidence type="ECO:0000259" key="17">
    <source>
        <dbReference type="PROSITE" id="PS50137"/>
    </source>
</evidence>
<dbReference type="Pfam" id="PF00035">
    <property type="entry name" value="dsrm"/>
    <property type="match status" value="1"/>
</dbReference>
<dbReference type="NCBIfam" id="TIGR02191">
    <property type="entry name" value="RNaseIII"/>
    <property type="match status" value="1"/>
</dbReference>
<dbReference type="GO" id="GO:0004525">
    <property type="term" value="F:ribonuclease III activity"/>
    <property type="evidence" value="ECO:0007669"/>
    <property type="project" value="UniProtKB-UniRule"/>
</dbReference>
<dbReference type="GO" id="GO:0010468">
    <property type="term" value="P:regulation of gene expression"/>
    <property type="evidence" value="ECO:0007669"/>
    <property type="project" value="TreeGrafter"/>
</dbReference>
<keyword evidence="5 15" id="KW-0963">Cytoplasm</keyword>
<dbReference type="FunFam" id="1.10.1520.10:FF:000001">
    <property type="entry name" value="Ribonuclease 3"/>
    <property type="match status" value="1"/>
</dbReference>
<dbReference type="SMART" id="SM00535">
    <property type="entry name" value="RIBOc"/>
    <property type="match status" value="1"/>
</dbReference>
<evidence type="ECO:0000256" key="11">
    <source>
        <dbReference type="ARBA" id="ARBA00022759"/>
    </source>
</evidence>
<proteinExistence type="inferred from homology"/>
<evidence type="ECO:0000256" key="10">
    <source>
        <dbReference type="ARBA" id="ARBA00022723"/>
    </source>
</evidence>
<dbReference type="PROSITE" id="PS50137">
    <property type="entry name" value="DS_RBD"/>
    <property type="match status" value="1"/>
</dbReference>
<dbReference type="FunFam" id="3.30.160.20:FF:000003">
    <property type="entry name" value="Ribonuclease 3"/>
    <property type="match status" value="1"/>
</dbReference>
<dbReference type="GO" id="GO:0008033">
    <property type="term" value="P:tRNA processing"/>
    <property type="evidence" value="ECO:0007669"/>
    <property type="project" value="UniProtKB-KW"/>
</dbReference>
<evidence type="ECO:0000256" key="8">
    <source>
        <dbReference type="ARBA" id="ARBA00022694"/>
    </source>
</evidence>
<evidence type="ECO:0000256" key="12">
    <source>
        <dbReference type="ARBA" id="ARBA00022801"/>
    </source>
</evidence>
<organism evidence="19 20">
    <name type="scientific">Rubellicoccus peritrichatus</name>
    <dbReference type="NCBI Taxonomy" id="3080537"/>
    <lineage>
        <taxon>Bacteria</taxon>
        <taxon>Pseudomonadati</taxon>
        <taxon>Verrucomicrobiota</taxon>
        <taxon>Opitutia</taxon>
        <taxon>Puniceicoccales</taxon>
        <taxon>Cerasicoccaceae</taxon>
        <taxon>Rubellicoccus</taxon>
    </lineage>
</organism>
<dbReference type="RefSeq" id="WP_317831089.1">
    <property type="nucleotide sequence ID" value="NZ_CP136920.1"/>
</dbReference>
<comment type="catalytic activity">
    <reaction evidence="1 15">
        <text>Endonucleolytic cleavage to 5'-phosphomonoester.</text>
        <dbReference type="EC" id="3.1.26.3"/>
    </reaction>
</comment>
<keyword evidence="9 15" id="KW-0540">Nuclease</keyword>
<keyword evidence="14 15" id="KW-0694">RNA-binding</keyword>
<evidence type="ECO:0000259" key="18">
    <source>
        <dbReference type="PROSITE" id="PS50142"/>
    </source>
</evidence>
<comment type="subcellular location">
    <subcellularLocation>
        <location evidence="2 15">Cytoplasm</location>
    </subcellularLocation>
</comment>
<feature type="region of interest" description="Disordered" evidence="16">
    <location>
        <begin position="207"/>
        <end position="232"/>
    </location>
</feature>
<evidence type="ECO:0000256" key="3">
    <source>
        <dbReference type="ARBA" id="ARBA00010183"/>
    </source>
</evidence>
<dbReference type="GO" id="GO:0006364">
    <property type="term" value="P:rRNA processing"/>
    <property type="evidence" value="ECO:0007669"/>
    <property type="project" value="UniProtKB-UniRule"/>
</dbReference>
<dbReference type="InterPro" id="IPR014720">
    <property type="entry name" value="dsRBD_dom"/>
</dbReference>
<dbReference type="PANTHER" id="PTHR11207">
    <property type="entry name" value="RIBONUCLEASE III"/>
    <property type="match status" value="1"/>
</dbReference>
<dbReference type="GO" id="GO:0005737">
    <property type="term" value="C:cytoplasm"/>
    <property type="evidence" value="ECO:0007669"/>
    <property type="project" value="UniProtKB-SubCell"/>
</dbReference>
<feature type="active site" evidence="15">
    <location>
        <position position="124"/>
    </location>
</feature>
<feature type="binding site" evidence="15">
    <location>
        <position position="124"/>
    </location>
    <ligand>
        <name>Mg(2+)</name>
        <dbReference type="ChEBI" id="CHEBI:18420"/>
    </ligand>
</feature>
<protein>
    <recommendedName>
        <fullName evidence="15">Ribonuclease 3</fullName>
        <ecNumber evidence="15">3.1.26.3</ecNumber>
    </recommendedName>
    <alternativeName>
        <fullName evidence="15">Ribonuclease III</fullName>
        <shortName evidence="15">RNase III</shortName>
    </alternativeName>
</protein>
<dbReference type="InterPro" id="IPR036389">
    <property type="entry name" value="RNase_III_sf"/>
</dbReference>
<keyword evidence="11 15" id="KW-0255">Endonuclease</keyword>
<dbReference type="SMART" id="SM00358">
    <property type="entry name" value="DSRM"/>
    <property type="match status" value="1"/>
</dbReference>
<sequence length="232" mass="25074">MDTDTAEILEESLGHQFKDPSLLECALTHPSWSLDNDKEGSDNYQRLEFLGDSVLALVLAEKLYHLYPDEREGMMAKARAALAKGSVLAKLAREAGIDQCIRLGASEAQSGGRNLISAQEDACEAVIGALYLDGGLDAARNFLLNAYGDFNEAVKQALANDNPKGRLQEWAQARDPENPPEYRVIEENGPDHQKSFAVVVLVDGSVSGNGVGRSKKEAEENAARSALESLGE</sequence>
<dbReference type="InterPro" id="IPR000999">
    <property type="entry name" value="RNase_III_dom"/>
</dbReference>
<keyword evidence="8 15" id="KW-0819">tRNA processing</keyword>
<dbReference type="PANTHER" id="PTHR11207:SF0">
    <property type="entry name" value="RIBONUCLEASE 3"/>
    <property type="match status" value="1"/>
</dbReference>
<feature type="binding site" evidence="15">
    <location>
        <position position="48"/>
    </location>
    <ligand>
        <name>Mg(2+)</name>
        <dbReference type="ChEBI" id="CHEBI:18420"/>
    </ligand>
</feature>
<evidence type="ECO:0000256" key="4">
    <source>
        <dbReference type="ARBA" id="ARBA00011738"/>
    </source>
</evidence>
<evidence type="ECO:0000256" key="16">
    <source>
        <dbReference type="SAM" id="MobiDB-lite"/>
    </source>
</evidence>
<dbReference type="EMBL" id="CP136920">
    <property type="protein sequence ID" value="WOO39261.1"/>
    <property type="molecule type" value="Genomic_DNA"/>
</dbReference>
<keyword evidence="12 15" id="KW-0378">Hydrolase</keyword>
<dbReference type="CDD" id="cd10845">
    <property type="entry name" value="DSRM_RNAse_III_family"/>
    <property type="match status" value="1"/>
</dbReference>
<dbReference type="PROSITE" id="PS50142">
    <property type="entry name" value="RNASE_3_2"/>
    <property type="match status" value="1"/>
</dbReference>